<name>A0ABQ9GES0_9NEOP</name>
<sequence>MMIKRGENGAAREYKDGRKRDIPEKTRRLAASYGTIFTCEYLEADPAGNRTCFALEYSTVTKANRVRLLAGPMPHYRMWESCRIWSLVGEFSRGYPVSPDLAFRALPRTQLTSP</sequence>
<evidence type="ECO:0000256" key="1">
    <source>
        <dbReference type="SAM" id="MobiDB-lite"/>
    </source>
</evidence>
<protein>
    <submittedName>
        <fullName evidence="2">Uncharacterized protein</fullName>
    </submittedName>
</protein>
<proteinExistence type="predicted"/>
<dbReference type="Proteomes" id="UP001159363">
    <property type="component" value="Chromosome 11"/>
</dbReference>
<comment type="caution">
    <text evidence="2">The sequence shown here is derived from an EMBL/GenBank/DDBJ whole genome shotgun (WGS) entry which is preliminary data.</text>
</comment>
<dbReference type="EMBL" id="JARBHB010000012">
    <property type="protein sequence ID" value="KAJ8870892.1"/>
    <property type="molecule type" value="Genomic_DNA"/>
</dbReference>
<feature type="region of interest" description="Disordered" evidence="1">
    <location>
        <begin position="1"/>
        <end position="21"/>
    </location>
</feature>
<evidence type="ECO:0000313" key="2">
    <source>
        <dbReference type="EMBL" id="KAJ8870892.1"/>
    </source>
</evidence>
<keyword evidence="3" id="KW-1185">Reference proteome</keyword>
<organism evidence="2 3">
    <name type="scientific">Dryococelus australis</name>
    <dbReference type="NCBI Taxonomy" id="614101"/>
    <lineage>
        <taxon>Eukaryota</taxon>
        <taxon>Metazoa</taxon>
        <taxon>Ecdysozoa</taxon>
        <taxon>Arthropoda</taxon>
        <taxon>Hexapoda</taxon>
        <taxon>Insecta</taxon>
        <taxon>Pterygota</taxon>
        <taxon>Neoptera</taxon>
        <taxon>Polyneoptera</taxon>
        <taxon>Phasmatodea</taxon>
        <taxon>Verophasmatodea</taxon>
        <taxon>Anareolatae</taxon>
        <taxon>Phasmatidae</taxon>
        <taxon>Eurycanthinae</taxon>
        <taxon>Dryococelus</taxon>
    </lineage>
</organism>
<reference evidence="2 3" key="1">
    <citation type="submission" date="2023-02" db="EMBL/GenBank/DDBJ databases">
        <title>LHISI_Scaffold_Assembly.</title>
        <authorList>
            <person name="Stuart O.P."/>
            <person name="Cleave R."/>
            <person name="Magrath M.J.L."/>
            <person name="Mikheyev A.S."/>
        </authorList>
    </citation>
    <scope>NUCLEOTIDE SEQUENCE [LARGE SCALE GENOMIC DNA]</scope>
    <source>
        <strain evidence="2">Daus_M_001</strain>
        <tissue evidence="2">Leg muscle</tissue>
    </source>
</reference>
<gene>
    <name evidence="2" type="ORF">PR048_027193</name>
</gene>
<accession>A0ABQ9GES0</accession>
<evidence type="ECO:0000313" key="3">
    <source>
        <dbReference type="Proteomes" id="UP001159363"/>
    </source>
</evidence>